<keyword evidence="2" id="KW-1185">Reference proteome</keyword>
<evidence type="ECO:0000313" key="1">
    <source>
        <dbReference type="EMBL" id="KAI8554234.1"/>
    </source>
</evidence>
<accession>A0ACC0NMQ0</accession>
<comment type="caution">
    <text evidence="1">The sequence shown here is derived from an EMBL/GenBank/DDBJ whole genome shotgun (WGS) entry which is preliminary data.</text>
</comment>
<reference evidence="1" key="1">
    <citation type="submission" date="2022-02" db="EMBL/GenBank/DDBJ databases">
        <title>Plant Genome Project.</title>
        <authorList>
            <person name="Zhang R.-G."/>
        </authorList>
    </citation>
    <scope>NUCLEOTIDE SEQUENCE</scope>
    <source>
        <strain evidence="1">AT1</strain>
    </source>
</reference>
<evidence type="ECO:0000313" key="2">
    <source>
        <dbReference type="Proteomes" id="UP001062846"/>
    </source>
</evidence>
<gene>
    <name evidence="1" type="ORF">RHMOL_Rhmol05G0082500</name>
</gene>
<name>A0ACC0NMQ0_RHOML</name>
<dbReference type="Proteomes" id="UP001062846">
    <property type="component" value="Chromosome 5"/>
</dbReference>
<protein>
    <submittedName>
        <fullName evidence="1">Uncharacterized protein</fullName>
    </submittedName>
</protein>
<dbReference type="EMBL" id="CM046392">
    <property type="protein sequence ID" value="KAI8554234.1"/>
    <property type="molecule type" value="Genomic_DNA"/>
</dbReference>
<organism evidence="1 2">
    <name type="scientific">Rhododendron molle</name>
    <name type="common">Chinese azalea</name>
    <name type="synonym">Azalea mollis</name>
    <dbReference type="NCBI Taxonomy" id="49168"/>
    <lineage>
        <taxon>Eukaryota</taxon>
        <taxon>Viridiplantae</taxon>
        <taxon>Streptophyta</taxon>
        <taxon>Embryophyta</taxon>
        <taxon>Tracheophyta</taxon>
        <taxon>Spermatophyta</taxon>
        <taxon>Magnoliopsida</taxon>
        <taxon>eudicotyledons</taxon>
        <taxon>Gunneridae</taxon>
        <taxon>Pentapetalae</taxon>
        <taxon>asterids</taxon>
        <taxon>Ericales</taxon>
        <taxon>Ericaceae</taxon>
        <taxon>Ericoideae</taxon>
        <taxon>Rhodoreae</taxon>
        <taxon>Rhododendron</taxon>
    </lineage>
</organism>
<sequence length="93" mass="10548">MSTGGFVMLKKIGLLLLVSVSIISTSSSGRELVNNLIKDIVTTREELSAKMQLQHKEEAYTVHERLLRVNTRDYGTYDPAPEFEKPPFKRIPN</sequence>
<proteinExistence type="predicted"/>